<name>A0A212JCV8_9DELT</name>
<dbReference type="AlphaFoldDB" id="A0A212JCV8"/>
<evidence type="ECO:0000313" key="1">
    <source>
        <dbReference type="EMBL" id="SBV97284.1"/>
    </source>
</evidence>
<dbReference type="EMBL" id="FLUQ01000001">
    <property type="protein sequence ID" value="SBV97284.1"/>
    <property type="molecule type" value="Genomic_DNA"/>
</dbReference>
<gene>
    <name evidence="1" type="ORF">KL86DPRO_11190</name>
</gene>
<organism evidence="1">
    <name type="scientific">uncultured delta proteobacterium</name>
    <dbReference type="NCBI Taxonomy" id="34034"/>
    <lineage>
        <taxon>Bacteria</taxon>
        <taxon>Deltaproteobacteria</taxon>
        <taxon>environmental samples</taxon>
    </lineage>
</organism>
<reference evidence="1" key="1">
    <citation type="submission" date="2016-04" db="EMBL/GenBank/DDBJ databases">
        <authorList>
            <person name="Evans L.H."/>
            <person name="Alamgir A."/>
            <person name="Owens N."/>
            <person name="Weber N.D."/>
            <person name="Virtaneva K."/>
            <person name="Barbian K."/>
            <person name="Babar A."/>
            <person name="Rosenke K."/>
        </authorList>
    </citation>
    <scope>NUCLEOTIDE SEQUENCE</scope>
    <source>
        <strain evidence="1">86</strain>
    </source>
</reference>
<sequence length="270" mass="27060">MEHMNGTGNAGIALSNSATVFAAAPAGRVAVTGSHGGVYPAYLLAKLRVRGSIFNDAGVGREHAGIGGLAYLQSLGIPAATVGNASARIGYGEDTLYKGIISHANAAARALGCVPGMPCLEAAQKLCAAPLAHSDPPAAIEARHVITGGSRRVVLIDSAALVLPEDAGNIVITGSHGGLLGGNKATALKYDAYAAFYNDAGGGLENAGTTRLPALDERNIAGITVSSSSARIGDAVSSYEDGVISAVNATAARYGAKAGMTVKRFVDMIG</sequence>
<proteinExistence type="predicted"/>
<protein>
    <submittedName>
        <fullName evidence="1">Uncharacterized protein</fullName>
    </submittedName>
</protein>
<accession>A0A212JCV8</accession>